<feature type="chain" id="PRO_5003315540" evidence="1">
    <location>
        <begin position="24"/>
        <end position="256"/>
    </location>
</feature>
<evidence type="ECO:0000256" key="1">
    <source>
        <dbReference type="SAM" id="SignalP"/>
    </source>
</evidence>
<gene>
    <name evidence="2" type="ORF">MELLADRAFT_109279</name>
</gene>
<dbReference type="EMBL" id="GL883124">
    <property type="protein sequence ID" value="EGG03502.1"/>
    <property type="molecule type" value="Genomic_DNA"/>
</dbReference>
<keyword evidence="1" id="KW-0732">Signal</keyword>
<sequence>MTMHNKVLFVLFSLSSLTVTTMGRVIPKDTRLDEFQRYYNLLEDERVKQDKALDFIHRQLEDTALYTADQFQSNVEGLIGSHLQRSYFRGQMVEYIPLDPVLDTDGLEYLEVVGRRYTEETLHSARELKSLAIEVPDAVYHAQQIESNQAKITALEDLLLKVALPHAQTSSEKALSIEDFLGAEDLSIQAKEFDDSPMSFEEFVRAFKEEKVETKETEYSMITTSRISESDGEILQSTSETIVDISTTETVTTTWG</sequence>
<dbReference type="OrthoDB" id="10386160at2759"/>
<dbReference type="Proteomes" id="UP000001072">
    <property type="component" value="Unassembled WGS sequence"/>
</dbReference>
<dbReference type="GeneID" id="18923713"/>
<dbReference type="AlphaFoldDB" id="F4RVY8"/>
<organism evidence="3">
    <name type="scientific">Melampsora larici-populina (strain 98AG31 / pathotype 3-4-7)</name>
    <name type="common">Poplar leaf rust fungus</name>
    <dbReference type="NCBI Taxonomy" id="747676"/>
    <lineage>
        <taxon>Eukaryota</taxon>
        <taxon>Fungi</taxon>
        <taxon>Dikarya</taxon>
        <taxon>Basidiomycota</taxon>
        <taxon>Pucciniomycotina</taxon>
        <taxon>Pucciniomycetes</taxon>
        <taxon>Pucciniales</taxon>
        <taxon>Melampsoraceae</taxon>
        <taxon>Melampsora</taxon>
    </lineage>
</organism>
<dbReference type="HOGENOM" id="CLU_1086179_0_0_1"/>
<reference evidence="3" key="1">
    <citation type="journal article" date="2011" name="Proc. Natl. Acad. Sci. U.S.A.">
        <title>Obligate biotrophy features unraveled by the genomic analysis of rust fungi.</title>
        <authorList>
            <person name="Duplessis S."/>
            <person name="Cuomo C.A."/>
            <person name="Lin Y.-C."/>
            <person name="Aerts A."/>
            <person name="Tisserant E."/>
            <person name="Veneault-Fourrey C."/>
            <person name="Joly D.L."/>
            <person name="Hacquard S."/>
            <person name="Amselem J."/>
            <person name="Cantarel B.L."/>
            <person name="Chiu R."/>
            <person name="Coutinho P.M."/>
            <person name="Feau N."/>
            <person name="Field M."/>
            <person name="Frey P."/>
            <person name="Gelhaye E."/>
            <person name="Goldberg J."/>
            <person name="Grabherr M.G."/>
            <person name="Kodira C.D."/>
            <person name="Kohler A."/>
            <person name="Kuees U."/>
            <person name="Lindquist E.A."/>
            <person name="Lucas S.M."/>
            <person name="Mago R."/>
            <person name="Mauceli E."/>
            <person name="Morin E."/>
            <person name="Murat C."/>
            <person name="Pangilinan J.L."/>
            <person name="Park R."/>
            <person name="Pearson M."/>
            <person name="Quesneville H."/>
            <person name="Rouhier N."/>
            <person name="Sakthikumar S."/>
            <person name="Salamov A.A."/>
            <person name="Schmutz J."/>
            <person name="Selles B."/>
            <person name="Shapiro H."/>
            <person name="Tanguay P."/>
            <person name="Tuskan G.A."/>
            <person name="Henrissat B."/>
            <person name="Van de Peer Y."/>
            <person name="Rouze P."/>
            <person name="Ellis J.G."/>
            <person name="Dodds P.N."/>
            <person name="Schein J.E."/>
            <person name="Zhong S."/>
            <person name="Hamelin R.C."/>
            <person name="Grigoriev I.V."/>
            <person name="Szabo L.J."/>
            <person name="Martin F."/>
        </authorList>
    </citation>
    <scope>NUCLEOTIDE SEQUENCE [LARGE SCALE GENOMIC DNA]</scope>
    <source>
        <strain evidence="3">98AG31 / pathotype 3-4-7</strain>
    </source>
</reference>
<feature type="signal peptide" evidence="1">
    <location>
        <begin position="1"/>
        <end position="23"/>
    </location>
</feature>
<proteinExistence type="predicted"/>
<keyword evidence="3" id="KW-1185">Reference proteome</keyword>
<dbReference type="KEGG" id="mlr:MELLADRAFT_109279"/>
<accession>F4RVY8</accession>
<name>F4RVY8_MELLP</name>
<protein>
    <submittedName>
        <fullName evidence="2">Secreted protein</fullName>
    </submittedName>
</protein>
<dbReference type="RefSeq" id="XP_007413296.1">
    <property type="nucleotide sequence ID" value="XM_007413234.1"/>
</dbReference>
<dbReference type="VEuPathDB" id="FungiDB:MELLADRAFT_109279"/>
<evidence type="ECO:0000313" key="3">
    <source>
        <dbReference type="Proteomes" id="UP000001072"/>
    </source>
</evidence>
<evidence type="ECO:0000313" key="2">
    <source>
        <dbReference type="EMBL" id="EGG03502.1"/>
    </source>
</evidence>
<dbReference type="InParanoid" id="F4RVY8"/>